<feature type="transmembrane region" description="Helical" evidence="1">
    <location>
        <begin position="184"/>
        <end position="208"/>
    </location>
</feature>
<protein>
    <recommendedName>
        <fullName evidence="1">Probable queuosine precursor transporter</fullName>
        <shortName evidence="1">Q precursor transporter</shortName>
    </recommendedName>
</protein>
<keyword evidence="1" id="KW-0812">Transmembrane</keyword>
<dbReference type="EMBL" id="LR590463">
    <property type="protein sequence ID" value="VTP66985.1"/>
    <property type="molecule type" value="Genomic_DNA"/>
</dbReference>
<evidence type="ECO:0000256" key="1">
    <source>
        <dbReference type="HAMAP-Rule" id="MF_02088"/>
    </source>
</evidence>
<sequence>MKNVMETEAEYKLMGFEPNTHMARILIRSSGKVLNIHANDLERSEISHSLSAHEIKALYRHIYMDGLAPKTEYQVQDRNDRSWSTYAVFVLALAIFYQFSNLAAIKPVYISYFDIVVTPGTFIYPFTFLVIDLLNEFYGFRLAKRAILYSVASNVVITLLLYLSTKLPVIPGWGLNEAYNDFMMQLYVVLFASTMAFITSELSNSWILCKVKAMTNARHLYLRIFLSTFAASIIDSFVFCLLAFYGKMETSVIVKMAIIQMMIKSVYAVLNVFPAYYARFLYRKYILHTE</sequence>
<dbReference type="AlphaFoldDB" id="A0A4U9HSX3"/>
<feature type="transmembrane region" description="Helical" evidence="1">
    <location>
        <begin position="257"/>
        <end position="278"/>
    </location>
</feature>
<reference evidence="2 3" key="1">
    <citation type="submission" date="2019-05" db="EMBL/GenBank/DDBJ databases">
        <authorList>
            <consortium name="Pathogen Informatics"/>
        </authorList>
    </citation>
    <scope>NUCLEOTIDE SEQUENCE [LARGE SCALE GENOMIC DNA]</scope>
    <source>
        <strain evidence="2 3">NCTC12971</strain>
    </source>
</reference>
<name>A0A4U9HSX3_SERRU</name>
<gene>
    <name evidence="2" type="ORF">NCTC12971_04879</name>
</gene>
<comment type="function">
    <text evidence="1">Involved in the import of queuosine (Q) precursors, required for Q precursor salvage.</text>
</comment>
<dbReference type="PANTHER" id="PTHR34300">
    <property type="entry name" value="QUEUOSINE PRECURSOR TRANSPORTER-RELATED"/>
    <property type="match status" value="1"/>
</dbReference>
<dbReference type="Proteomes" id="UP000307968">
    <property type="component" value="Chromosome"/>
</dbReference>
<comment type="subcellular location">
    <subcellularLocation>
        <location evidence="1">Cell inner membrane</location>
        <topology evidence="1">Multi-pass membrane protein</topology>
    </subcellularLocation>
</comment>
<feature type="transmembrane region" description="Helical" evidence="1">
    <location>
        <begin position="220"/>
        <end position="245"/>
    </location>
</feature>
<dbReference type="NCBIfam" id="TIGR00697">
    <property type="entry name" value="queuosine precursor transporter"/>
    <property type="match status" value="1"/>
</dbReference>
<dbReference type="GO" id="GO:0022857">
    <property type="term" value="F:transmembrane transporter activity"/>
    <property type="evidence" value="ECO:0007669"/>
    <property type="project" value="UniProtKB-UniRule"/>
</dbReference>
<evidence type="ECO:0000313" key="2">
    <source>
        <dbReference type="EMBL" id="VTP66985.1"/>
    </source>
</evidence>
<keyword evidence="1" id="KW-0997">Cell inner membrane</keyword>
<proteinExistence type="inferred from homology"/>
<keyword evidence="1" id="KW-1133">Transmembrane helix</keyword>
<keyword evidence="1" id="KW-0472">Membrane</keyword>
<keyword evidence="1" id="KW-1003">Cell membrane</keyword>
<dbReference type="PANTHER" id="PTHR34300:SF2">
    <property type="entry name" value="QUEUOSINE PRECURSOR TRANSPORTER-RELATED"/>
    <property type="match status" value="1"/>
</dbReference>
<feature type="transmembrane region" description="Helical" evidence="1">
    <location>
        <begin position="83"/>
        <end position="100"/>
    </location>
</feature>
<dbReference type="HAMAP" id="MF_02088">
    <property type="entry name" value="Q_prec_transport"/>
    <property type="match status" value="1"/>
</dbReference>
<keyword evidence="1" id="KW-0813">Transport</keyword>
<dbReference type="GO" id="GO:0005886">
    <property type="term" value="C:plasma membrane"/>
    <property type="evidence" value="ECO:0007669"/>
    <property type="project" value="UniProtKB-SubCell"/>
</dbReference>
<comment type="similarity">
    <text evidence="1">Belongs to the vitamin uptake transporter (VUT/ECF) (TC 2.A.88) family. Q precursor transporter subfamily.</text>
</comment>
<feature type="transmembrane region" description="Helical" evidence="1">
    <location>
        <begin position="146"/>
        <end position="164"/>
    </location>
</feature>
<feature type="transmembrane region" description="Helical" evidence="1">
    <location>
        <begin position="112"/>
        <end position="134"/>
    </location>
</feature>
<accession>A0A4U9HSX3</accession>
<dbReference type="Pfam" id="PF02592">
    <property type="entry name" value="Vut_1"/>
    <property type="match status" value="1"/>
</dbReference>
<evidence type="ECO:0000313" key="3">
    <source>
        <dbReference type="Proteomes" id="UP000307968"/>
    </source>
</evidence>
<dbReference type="InterPro" id="IPR003744">
    <property type="entry name" value="YhhQ"/>
</dbReference>
<organism evidence="2 3">
    <name type="scientific">Serratia rubidaea</name>
    <name type="common">Serratia marinorubra</name>
    <dbReference type="NCBI Taxonomy" id="61652"/>
    <lineage>
        <taxon>Bacteria</taxon>
        <taxon>Pseudomonadati</taxon>
        <taxon>Pseudomonadota</taxon>
        <taxon>Gammaproteobacteria</taxon>
        <taxon>Enterobacterales</taxon>
        <taxon>Yersiniaceae</taxon>
        <taxon>Serratia</taxon>
    </lineage>
</organism>